<reference evidence="1" key="1">
    <citation type="submission" date="2014-11" db="EMBL/GenBank/DDBJ databases">
        <authorList>
            <person name="Amaro Gonzalez C."/>
        </authorList>
    </citation>
    <scope>NUCLEOTIDE SEQUENCE</scope>
</reference>
<name>A0A0E9TFF4_ANGAN</name>
<sequence>MFVLHHEITPNLKNRSIGLFYPQIYARPF</sequence>
<organism evidence="1">
    <name type="scientific">Anguilla anguilla</name>
    <name type="common">European freshwater eel</name>
    <name type="synonym">Muraena anguilla</name>
    <dbReference type="NCBI Taxonomy" id="7936"/>
    <lineage>
        <taxon>Eukaryota</taxon>
        <taxon>Metazoa</taxon>
        <taxon>Chordata</taxon>
        <taxon>Craniata</taxon>
        <taxon>Vertebrata</taxon>
        <taxon>Euteleostomi</taxon>
        <taxon>Actinopterygii</taxon>
        <taxon>Neopterygii</taxon>
        <taxon>Teleostei</taxon>
        <taxon>Anguilliformes</taxon>
        <taxon>Anguillidae</taxon>
        <taxon>Anguilla</taxon>
    </lineage>
</organism>
<protein>
    <submittedName>
        <fullName evidence="1">Uncharacterized protein</fullName>
    </submittedName>
</protein>
<dbReference type="EMBL" id="GBXM01056193">
    <property type="protein sequence ID" value="JAH52384.1"/>
    <property type="molecule type" value="Transcribed_RNA"/>
</dbReference>
<proteinExistence type="predicted"/>
<reference evidence="1" key="2">
    <citation type="journal article" date="2015" name="Fish Shellfish Immunol.">
        <title>Early steps in the European eel (Anguilla anguilla)-Vibrio vulnificus interaction in the gills: Role of the RtxA13 toxin.</title>
        <authorList>
            <person name="Callol A."/>
            <person name="Pajuelo D."/>
            <person name="Ebbesson L."/>
            <person name="Teles M."/>
            <person name="MacKenzie S."/>
            <person name="Amaro C."/>
        </authorList>
    </citation>
    <scope>NUCLEOTIDE SEQUENCE</scope>
</reference>
<evidence type="ECO:0000313" key="1">
    <source>
        <dbReference type="EMBL" id="JAH52384.1"/>
    </source>
</evidence>
<dbReference type="AlphaFoldDB" id="A0A0E9TFF4"/>
<accession>A0A0E9TFF4</accession>